<feature type="signal peptide" evidence="2">
    <location>
        <begin position="1"/>
        <end position="19"/>
    </location>
</feature>
<organism evidence="3">
    <name type="scientific">Aliivibrio wodanis</name>
    <dbReference type="NCBI Taxonomy" id="80852"/>
    <lineage>
        <taxon>Bacteria</taxon>
        <taxon>Pseudomonadati</taxon>
        <taxon>Pseudomonadota</taxon>
        <taxon>Gammaproteobacteria</taxon>
        <taxon>Vibrionales</taxon>
        <taxon>Vibrionaceae</taxon>
        <taxon>Aliivibrio</taxon>
    </lineage>
</organism>
<protein>
    <recommendedName>
        <fullName evidence="4">Porin</fullName>
    </recommendedName>
</protein>
<dbReference type="InterPro" id="IPR038673">
    <property type="entry name" value="OprB_sf"/>
</dbReference>
<name>A0A5Q4YYZ1_9GAMM</name>
<feature type="chain" id="PRO_5024462009" description="Porin" evidence="2">
    <location>
        <begin position="20"/>
        <end position="248"/>
    </location>
</feature>
<evidence type="ECO:0000256" key="2">
    <source>
        <dbReference type="SAM" id="SignalP"/>
    </source>
</evidence>
<dbReference type="AlphaFoldDB" id="A0A5Q4YYZ1"/>
<evidence type="ECO:0008006" key="4">
    <source>
        <dbReference type="Google" id="ProtNLM"/>
    </source>
</evidence>
<keyword evidence="2" id="KW-0732">Signal</keyword>
<dbReference type="Gene3D" id="2.40.160.180">
    <property type="entry name" value="Carbohydrate-selective porin OprB"/>
    <property type="match status" value="1"/>
</dbReference>
<sequence length="248" mass="27971">MKYMKSLFCYLLFIFTVNAEELKTTENDPLKFSGNYFFYGGASADVIEGKDQGAFSGIARMTVNWVGYRDESDQDTGQLQLRLDHKHSYTDATPKDFMMSNVGGFGLIQPAFSYIGFRLTNLYWRKEFNAQDTELMVGFLDSTDYIDTYALGNPWSGFSNVQFSTGAGAIAIPDESTLGVTVKHMMSANFYTLASFSDAKADSTEPFTGIDNIINENHYFKSVEIGWIPSKEVFYVQNVHLIVWHSYG</sequence>
<proteinExistence type="inferred from homology"/>
<reference evidence="3" key="1">
    <citation type="submission" date="2019-09" db="EMBL/GenBank/DDBJ databases">
        <authorList>
            <person name="Hjerde E."/>
        </authorList>
    </citation>
    <scope>NUCLEOTIDE SEQUENCE</scope>
    <source>
        <strain evidence="3">06/09/160</strain>
    </source>
</reference>
<gene>
    <name evidence="3" type="ORF">AW0309160_03450</name>
</gene>
<evidence type="ECO:0000313" key="3">
    <source>
        <dbReference type="EMBL" id="VVV05966.1"/>
    </source>
</evidence>
<accession>A0A5Q4YYZ1</accession>
<comment type="similarity">
    <text evidence="1">Belongs to the OprB family.</text>
</comment>
<evidence type="ECO:0000256" key="1">
    <source>
        <dbReference type="ARBA" id="ARBA00008769"/>
    </source>
</evidence>
<dbReference type="EMBL" id="LR721751">
    <property type="protein sequence ID" value="VVV05966.1"/>
    <property type="molecule type" value="Genomic_DNA"/>
</dbReference>